<dbReference type="EMBL" id="DVIT01000006">
    <property type="protein sequence ID" value="HIS46225.1"/>
    <property type="molecule type" value="Genomic_DNA"/>
</dbReference>
<sequence>MKVSYKKLWKLLIDKDMMKKDLQAKAQISWASVTKMSQNKNVSMDILLKVCEALNCGIEDVVEFVPDDITDKHRH</sequence>
<evidence type="ECO:0000259" key="1">
    <source>
        <dbReference type="Pfam" id="PF13443"/>
    </source>
</evidence>
<dbReference type="AlphaFoldDB" id="A0A9D1F2Q4"/>
<reference evidence="2" key="1">
    <citation type="submission" date="2020-10" db="EMBL/GenBank/DDBJ databases">
        <authorList>
            <person name="Gilroy R."/>
        </authorList>
    </citation>
    <scope>NUCLEOTIDE SEQUENCE</scope>
    <source>
        <strain evidence="2">CHK178-757</strain>
    </source>
</reference>
<protein>
    <submittedName>
        <fullName evidence="2">Helix-turn-helix transcriptional regulator</fullName>
    </submittedName>
</protein>
<gene>
    <name evidence="2" type="ORF">IAB46_01465</name>
</gene>
<dbReference type="Gene3D" id="1.10.260.40">
    <property type="entry name" value="lambda repressor-like DNA-binding domains"/>
    <property type="match status" value="1"/>
</dbReference>
<accession>A0A9D1F2Q4</accession>
<dbReference type="GO" id="GO:0003677">
    <property type="term" value="F:DNA binding"/>
    <property type="evidence" value="ECO:0007669"/>
    <property type="project" value="InterPro"/>
</dbReference>
<dbReference type="Pfam" id="PF13443">
    <property type="entry name" value="HTH_26"/>
    <property type="match status" value="1"/>
</dbReference>
<dbReference type="Proteomes" id="UP000823927">
    <property type="component" value="Unassembled WGS sequence"/>
</dbReference>
<feature type="domain" description="HTH cro/C1-type" evidence="1">
    <location>
        <begin position="7"/>
        <end position="67"/>
    </location>
</feature>
<reference evidence="2" key="2">
    <citation type="journal article" date="2021" name="PeerJ">
        <title>Extensive microbial diversity within the chicken gut microbiome revealed by metagenomics and culture.</title>
        <authorList>
            <person name="Gilroy R."/>
            <person name="Ravi A."/>
            <person name="Getino M."/>
            <person name="Pursley I."/>
            <person name="Horton D.L."/>
            <person name="Alikhan N.F."/>
            <person name="Baker D."/>
            <person name="Gharbi K."/>
            <person name="Hall N."/>
            <person name="Watson M."/>
            <person name="Adriaenssens E.M."/>
            <person name="Foster-Nyarko E."/>
            <person name="Jarju S."/>
            <person name="Secka A."/>
            <person name="Antonio M."/>
            <person name="Oren A."/>
            <person name="Chaudhuri R.R."/>
            <person name="La Ragione R."/>
            <person name="Hildebrand F."/>
            <person name="Pallen M.J."/>
        </authorList>
    </citation>
    <scope>NUCLEOTIDE SEQUENCE</scope>
    <source>
        <strain evidence="2">CHK178-757</strain>
    </source>
</reference>
<comment type="caution">
    <text evidence="2">The sequence shown here is derived from an EMBL/GenBank/DDBJ whole genome shotgun (WGS) entry which is preliminary data.</text>
</comment>
<dbReference type="SUPFAM" id="SSF47413">
    <property type="entry name" value="lambda repressor-like DNA-binding domains"/>
    <property type="match status" value="1"/>
</dbReference>
<proteinExistence type="predicted"/>
<name>A0A9D1F2Q4_9FIRM</name>
<evidence type="ECO:0000313" key="2">
    <source>
        <dbReference type="EMBL" id="HIS46225.1"/>
    </source>
</evidence>
<dbReference type="InterPro" id="IPR001387">
    <property type="entry name" value="Cro/C1-type_HTH"/>
</dbReference>
<evidence type="ECO:0000313" key="3">
    <source>
        <dbReference type="Proteomes" id="UP000823927"/>
    </source>
</evidence>
<dbReference type="InterPro" id="IPR010982">
    <property type="entry name" value="Lambda_DNA-bd_dom_sf"/>
</dbReference>
<organism evidence="2 3">
    <name type="scientific">Candidatus Scybalocola faecigallinarum</name>
    <dbReference type="NCBI Taxonomy" id="2840941"/>
    <lineage>
        <taxon>Bacteria</taxon>
        <taxon>Bacillati</taxon>
        <taxon>Bacillota</taxon>
        <taxon>Clostridia</taxon>
        <taxon>Lachnospirales</taxon>
        <taxon>Lachnospiraceae</taxon>
        <taxon>Lachnospiraceae incertae sedis</taxon>
        <taxon>Candidatus Scybalocola (ex Gilroy et al. 2021)</taxon>
    </lineage>
</organism>